<evidence type="ECO:0000313" key="2">
    <source>
        <dbReference type="Proteomes" id="UP001183420"/>
    </source>
</evidence>
<dbReference type="EMBL" id="JAVREM010000035">
    <property type="protein sequence ID" value="MDT0321156.1"/>
    <property type="molecule type" value="Genomic_DNA"/>
</dbReference>
<evidence type="ECO:0000313" key="1">
    <source>
        <dbReference type="EMBL" id="MDT0321156.1"/>
    </source>
</evidence>
<reference evidence="2" key="1">
    <citation type="submission" date="2023-07" db="EMBL/GenBank/DDBJ databases">
        <title>30 novel species of actinomycetes from the DSMZ collection.</title>
        <authorList>
            <person name="Nouioui I."/>
        </authorList>
    </citation>
    <scope>NUCLEOTIDE SEQUENCE [LARGE SCALE GENOMIC DNA]</scope>
    <source>
        <strain evidence="2">DSM 44918</strain>
    </source>
</reference>
<gene>
    <name evidence="1" type="ORF">RNC47_22735</name>
</gene>
<accession>A0ABU2LU88</accession>
<protein>
    <submittedName>
        <fullName evidence="1">Uncharacterized protein</fullName>
    </submittedName>
</protein>
<sequence>MPNGDLIHFRSQNLTDIQTQTTGQQERYIGIWDTVRTQIMALVEQGLVDAQVGGVLAERDQIFRREATGFDDSVIAQNTAVRNVQNIGVEGGAAMVRAARGGA</sequence>
<keyword evidence="2" id="KW-1185">Reference proteome</keyword>
<organism evidence="1 2">
    <name type="scientific">Streptomyces millisiae</name>
    <dbReference type="NCBI Taxonomy" id="3075542"/>
    <lineage>
        <taxon>Bacteria</taxon>
        <taxon>Bacillati</taxon>
        <taxon>Actinomycetota</taxon>
        <taxon>Actinomycetes</taxon>
        <taxon>Kitasatosporales</taxon>
        <taxon>Streptomycetaceae</taxon>
        <taxon>Streptomyces</taxon>
    </lineage>
</organism>
<proteinExistence type="predicted"/>
<comment type="caution">
    <text evidence="1">The sequence shown here is derived from an EMBL/GenBank/DDBJ whole genome shotgun (WGS) entry which is preliminary data.</text>
</comment>
<dbReference type="Proteomes" id="UP001183420">
    <property type="component" value="Unassembled WGS sequence"/>
</dbReference>
<name>A0ABU2LU88_9ACTN</name>
<dbReference type="RefSeq" id="WP_311601361.1">
    <property type="nucleotide sequence ID" value="NZ_JAVREM010000035.1"/>
</dbReference>